<dbReference type="InterPro" id="IPR035940">
    <property type="entry name" value="CAP_sf"/>
</dbReference>
<gene>
    <name evidence="4" type="ORF">NQ317_007173</name>
</gene>
<evidence type="ECO:0000256" key="1">
    <source>
        <dbReference type="ARBA" id="ARBA00004613"/>
    </source>
</evidence>
<accession>A0ABQ9K105</accession>
<dbReference type="InterPro" id="IPR014044">
    <property type="entry name" value="CAP_dom"/>
</dbReference>
<evidence type="ECO:0000256" key="2">
    <source>
        <dbReference type="ARBA" id="ARBA00022525"/>
    </source>
</evidence>
<sequence length="202" mass="22735">MCGKHTMCVYDDKPGPGCKGFIPIHFTPEEIAAIVDIHNTLRNRVAMGSEKRGDPGPQPAASNMRIVEWDQELAALAHRNNNRYPSPIQYTQQVWAETYQIGCARVAFQKSDGPNITYREHFICNYGPTGNIPGQKVYRIGEPCTECPDGTGCSVEYPGLCGNEILYATYKKTNKKRQHDERSGSEKLDISLWLGILYFLYI</sequence>
<comment type="subcellular location">
    <subcellularLocation>
        <location evidence="1">Secreted</location>
    </subcellularLocation>
</comment>
<keyword evidence="5" id="KW-1185">Reference proteome</keyword>
<proteinExistence type="predicted"/>
<dbReference type="CDD" id="cd05380">
    <property type="entry name" value="CAP_euk"/>
    <property type="match status" value="1"/>
</dbReference>
<dbReference type="PRINTS" id="PR00838">
    <property type="entry name" value="V5ALLERGEN"/>
</dbReference>
<name>A0ABQ9K105_9CUCU</name>
<comment type="caution">
    <text evidence="4">The sequence shown here is derived from an EMBL/GenBank/DDBJ whole genome shotgun (WGS) entry which is preliminary data.</text>
</comment>
<feature type="domain" description="SCP" evidence="3">
    <location>
        <begin position="29"/>
        <end position="134"/>
    </location>
</feature>
<protein>
    <recommendedName>
        <fullName evidence="3">SCP domain-containing protein</fullName>
    </recommendedName>
</protein>
<dbReference type="SMART" id="SM00198">
    <property type="entry name" value="SCP"/>
    <property type="match status" value="1"/>
</dbReference>
<dbReference type="Gene3D" id="3.40.33.10">
    <property type="entry name" value="CAP"/>
    <property type="match status" value="2"/>
</dbReference>
<evidence type="ECO:0000313" key="4">
    <source>
        <dbReference type="EMBL" id="KAJ8983273.1"/>
    </source>
</evidence>
<keyword evidence="2" id="KW-0964">Secreted</keyword>
<dbReference type="PANTHER" id="PTHR10334">
    <property type="entry name" value="CYSTEINE-RICH SECRETORY PROTEIN-RELATED"/>
    <property type="match status" value="1"/>
</dbReference>
<dbReference type="Proteomes" id="UP001162164">
    <property type="component" value="Unassembled WGS sequence"/>
</dbReference>
<dbReference type="InterPro" id="IPR001283">
    <property type="entry name" value="CRISP-related"/>
</dbReference>
<evidence type="ECO:0000313" key="5">
    <source>
        <dbReference type="Proteomes" id="UP001162164"/>
    </source>
</evidence>
<reference evidence="4" key="1">
    <citation type="journal article" date="2023" name="Insect Mol. Biol.">
        <title>Genome sequencing provides insights into the evolution of gene families encoding plant cell wall-degrading enzymes in longhorned beetles.</title>
        <authorList>
            <person name="Shin N.R."/>
            <person name="Okamura Y."/>
            <person name="Kirsch R."/>
            <person name="Pauchet Y."/>
        </authorList>
    </citation>
    <scope>NUCLEOTIDE SEQUENCE</scope>
    <source>
        <strain evidence="4">MMC_N1</strain>
    </source>
</reference>
<organism evidence="4 5">
    <name type="scientific">Molorchus minor</name>
    <dbReference type="NCBI Taxonomy" id="1323400"/>
    <lineage>
        <taxon>Eukaryota</taxon>
        <taxon>Metazoa</taxon>
        <taxon>Ecdysozoa</taxon>
        <taxon>Arthropoda</taxon>
        <taxon>Hexapoda</taxon>
        <taxon>Insecta</taxon>
        <taxon>Pterygota</taxon>
        <taxon>Neoptera</taxon>
        <taxon>Endopterygota</taxon>
        <taxon>Coleoptera</taxon>
        <taxon>Polyphaga</taxon>
        <taxon>Cucujiformia</taxon>
        <taxon>Chrysomeloidea</taxon>
        <taxon>Cerambycidae</taxon>
        <taxon>Lamiinae</taxon>
        <taxon>Monochamini</taxon>
        <taxon>Molorchus</taxon>
    </lineage>
</organism>
<dbReference type="InterPro" id="IPR018244">
    <property type="entry name" value="Allrgn_V5/Tpx1_CS"/>
</dbReference>
<dbReference type="EMBL" id="JAPWTJ010000083">
    <property type="protein sequence ID" value="KAJ8983273.1"/>
    <property type="molecule type" value="Genomic_DNA"/>
</dbReference>
<dbReference type="InterPro" id="IPR002413">
    <property type="entry name" value="V5_allergen-like"/>
</dbReference>
<dbReference type="SUPFAM" id="SSF55797">
    <property type="entry name" value="PR-1-like"/>
    <property type="match status" value="1"/>
</dbReference>
<evidence type="ECO:0000259" key="3">
    <source>
        <dbReference type="SMART" id="SM00198"/>
    </source>
</evidence>
<dbReference type="PROSITE" id="PS01010">
    <property type="entry name" value="CRISP_2"/>
    <property type="match status" value="1"/>
</dbReference>